<keyword evidence="1" id="KW-0489">Methyltransferase</keyword>
<evidence type="ECO:0000313" key="1">
    <source>
        <dbReference type="EMBL" id="SEQ89923.1"/>
    </source>
</evidence>
<dbReference type="InterPro" id="IPR029063">
    <property type="entry name" value="SAM-dependent_MTases_sf"/>
</dbReference>
<reference evidence="1 2" key="1">
    <citation type="submission" date="2016-10" db="EMBL/GenBank/DDBJ databases">
        <authorList>
            <person name="de Groot N.N."/>
        </authorList>
    </citation>
    <scope>NUCLEOTIDE SEQUENCE [LARGE SCALE GENOMIC DNA]</scope>
    <source>
        <strain evidence="1 2">DSM 378</strain>
    </source>
</reference>
<name>A0A1H9JT21_9GAMM</name>
<evidence type="ECO:0000313" key="2">
    <source>
        <dbReference type="Proteomes" id="UP000199267"/>
    </source>
</evidence>
<dbReference type="EMBL" id="FOFJ01000021">
    <property type="protein sequence ID" value="SEQ89923.1"/>
    <property type="molecule type" value="Genomic_DNA"/>
</dbReference>
<dbReference type="Gene3D" id="3.40.50.150">
    <property type="entry name" value="Vaccinia Virus protein VP39"/>
    <property type="match status" value="1"/>
</dbReference>
<dbReference type="GO" id="GO:0032259">
    <property type="term" value="P:methylation"/>
    <property type="evidence" value="ECO:0007669"/>
    <property type="project" value="UniProtKB-KW"/>
</dbReference>
<keyword evidence="1" id="KW-0808">Transferase</keyword>
<accession>A0A1H9JT21</accession>
<sequence>MTAFHTQFGLNFSGKIVVDLFARGGGASTGIEQALGRPVDVAINHDADADADADAVSMHTLNHPRLRGLPA</sequence>
<dbReference type="AlphaFoldDB" id="A0A1H9JT21"/>
<gene>
    <name evidence="1" type="ORF">SAMN04244573_02476</name>
</gene>
<dbReference type="GO" id="GO:0008168">
    <property type="term" value="F:methyltransferase activity"/>
    <property type="evidence" value="ECO:0007669"/>
    <property type="project" value="UniProtKB-KW"/>
</dbReference>
<dbReference type="Proteomes" id="UP000199267">
    <property type="component" value="Unassembled WGS sequence"/>
</dbReference>
<proteinExistence type="predicted"/>
<dbReference type="RefSeq" id="WP_208599273.1">
    <property type="nucleotide sequence ID" value="NZ_FOFJ01000021.1"/>
</dbReference>
<organism evidence="1 2">
    <name type="scientific">Azotobacter beijerinckii</name>
    <dbReference type="NCBI Taxonomy" id="170623"/>
    <lineage>
        <taxon>Bacteria</taxon>
        <taxon>Pseudomonadati</taxon>
        <taxon>Pseudomonadota</taxon>
        <taxon>Gammaproteobacteria</taxon>
        <taxon>Pseudomonadales</taxon>
        <taxon>Pseudomonadaceae</taxon>
        <taxon>Azotobacter</taxon>
    </lineage>
</organism>
<protein>
    <submittedName>
        <fullName evidence="1">DNA (Cytosine-5)-methyltransferase 1</fullName>
    </submittedName>
</protein>